<dbReference type="Gene3D" id="1.10.287.2250">
    <property type="match status" value="1"/>
</dbReference>
<keyword evidence="4" id="KW-1185">Reference proteome</keyword>
<dbReference type="EMBL" id="CAKOGL010000029">
    <property type="protein sequence ID" value="CAH2106306.1"/>
    <property type="molecule type" value="Genomic_DNA"/>
</dbReference>
<accession>A0AAU9V7X0</accession>
<evidence type="ECO:0000313" key="4">
    <source>
        <dbReference type="Proteomes" id="UP001153954"/>
    </source>
</evidence>
<keyword evidence="1" id="KW-0732">Signal</keyword>
<dbReference type="InterPro" id="IPR038765">
    <property type="entry name" value="Papain-like_cys_pep_sf"/>
</dbReference>
<sequence length="149" mass="16921">MRFICCILLFVVAAMAVNDKPYYNLDDAPALFEKFIIDYNRSYKDEADKAMHYEAFLKSLQEINEANAKQSSATFDINKFTDYTSEESKHLFGYKTVLKSLKIYQRLHYKVDGEANGALLKSTSITELRTCTDPSGSTRTVEVQSDASV</sequence>
<protein>
    <recommendedName>
        <fullName evidence="2">Cathepsin propeptide inhibitor domain-containing protein</fullName>
    </recommendedName>
</protein>
<proteinExistence type="predicted"/>
<gene>
    <name evidence="3" type="ORF">EEDITHA_LOCUS20455</name>
</gene>
<reference evidence="3" key="1">
    <citation type="submission" date="2022-03" db="EMBL/GenBank/DDBJ databases">
        <authorList>
            <person name="Tunstrom K."/>
        </authorList>
    </citation>
    <scope>NUCLEOTIDE SEQUENCE</scope>
</reference>
<name>A0AAU9V7X0_EUPED</name>
<evidence type="ECO:0000256" key="1">
    <source>
        <dbReference type="SAM" id="SignalP"/>
    </source>
</evidence>
<evidence type="ECO:0000313" key="3">
    <source>
        <dbReference type="EMBL" id="CAH2106306.1"/>
    </source>
</evidence>
<dbReference type="InterPro" id="IPR013201">
    <property type="entry name" value="Prot_inhib_I29"/>
</dbReference>
<dbReference type="SUPFAM" id="SSF54001">
    <property type="entry name" value="Cysteine proteinases"/>
    <property type="match status" value="1"/>
</dbReference>
<dbReference type="SMART" id="SM00848">
    <property type="entry name" value="Inhibitor_I29"/>
    <property type="match status" value="1"/>
</dbReference>
<organism evidence="3 4">
    <name type="scientific">Euphydryas editha</name>
    <name type="common">Edith's checkerspot</name>
    <dbReference type="NCBI Taxonomy" id="104508"/>
    <lineage>
        <taxon>Eukaryota</taxon>
        <taxon>Metazoa</taxon>
        <taxon>Ecdysozoa</taxon>
        <taxon>Arthropoda</taxon>
        <taxon>Hexapoda</taxon>
        <taxon>Insecta</taxon>
        <taxon>Pterygota</taxon>
        <taxon>Neoptera</taxon>
        <taxon>Endopterygota</taxon>
        <taxon>Lepidoptera</taxon>
        <taxon>Glossata</taxon>
        <taxon>Ditrysia</taxon>
        <taxon>Papilionoidea</taxon>
        <taxon>Nymphalidae</taxon>
        <taxon>Nymphalinae</taxon>
        <taxon>Euphydryas</taxon>
    </lineage>
</organism>
<dbReference type="Pfam" id="PF08246">
    <property type="entry name" value="Inhibitor_I29"/>
    <property type="match status" value="1"/>
</dbReference>
<dbReference type="Proteomes" id="UP001153954">
    <property type="component" value="Unassembled WGS sequence"/>
</dbReference>
<feature type="chain" id="PRO_5043773592" description="Cathepsin propeptide inhibitor domain-containing protein" evidence="1">
    <location>
        <begin position="17"/>
        <end position="149"/>
    </location>
</feature>
<dbReference type="AlphaFoldDB" id="A0AAU9V7X0"/>
<feature type="domain" description="Cathepsin propeptide inhibitor" evidence="2">
    <location>
        <begin position="32"/>
        <end position="88"/>
    </location>
</feature>
<comment type="caution">
    <text evidence="3">The sequence shown here is derived from an EMBL/GenBank/DDBJ whole genome shotgun (WGS) entry which is preliminary data.</text>
</comment>
<evidence type="ECO:0000259" key="2">
    <source>
        <dbReference type="SMART" id="SM00848"/>
    </source>
</evidence>
<feature type="signal peptide" evidence="1">
    <location>
        <begin position="1"/>
        <end position="16"/>
    </location>
</feature>